<evidence type="ECO:0000313" key="4">
    <source>
        <dbReference type="Proteomes" id="UP000231960"/>
    </source>
</evidence>
<proteinExistence type="predicted"/>
<name>A0A2M9R862_9FLAO</name>
<organism evidence="3 4">
    <name type="scientific">Avrilella dinanensis</name>
    <dbReference type="NCBI Taxonomy" id="2008672"/>
    <lineage>
        <taxon>Bacteria</taxon>
        <taxon>Pseudomonadati</taxon>
        <taxon>Bacteroidota</taxon>
        <taxon>Flavobacteriia</taxon>
        <taxon>Flavobacteriales</taxon>
        <taxon>Flavobacteriaceae</taxon>
        <taxon>Avrilella</taxon>
    </lineage>
</organism>
<dbReference type="RefSeq" id="WP_100678502.1">
    <property type="nucleotide sequence ID" value="NZ_NIPO01000001.1"/>
</dbReference>
<feature type="signal peptide" evidence="1">
    <location>
        <begin position="1"/>
        <end position="19"/>
    </location>
</feature>
<feature type="domain" description="DUF2059" evidence="2">
    <location>
        <begin position="73"/>
        <end position="105"/>
    </location>
</feature>
<comment type="caution">
    <text evidence="3">The sequence shown here is derived from an EMBL/GenBank/DDBJ whole genome shotgun (WGS) entry which is preliminary data.</text>
</comment>
<evidence type="ECO:0000313" key="3">
    <source>
        <dbReference type="EMBL" id="PJR04943.1"/>
    </source>
</evidence>
<feature type="chain" id="PRO_5014974387" description="DUF2059 domain-containing protein" evidence="1">
    <location>
        <begin position="20"/>
        <end position="132"/>
    </location>
</feature>
<dbReference type="OrthoDB" id="1143459at2"/>
<keyword evidence="1" id="KW-0732">Signal</keyword>
<reference evidence="3 4" key="1">
    <citation type="submission" date="2017-06" db="EMBL/GenBank/DDBJ databases">
        <title>Description of Avrilella dinanensis gen. nov. sp. nov.</title>
        <authorList>
            <person name="Leyer C."/>
            <person name="Sassi M."/>
            <person name="Minet J."/>
            <person name="Kayal S."/>
            <person name="Cattoir V."/>
        </authorList>
    </citation>
    <scope>NUCLEOTIDE SEQUENCE [LARGE SCALE GENOMIC DNA]</scope>
    <source>
        <strain evidence="3 4">UR159</strain>
    </source>
</reference>
<sequence>MKKNVLLFLFLFSVTSAMAQANRNDVRKLLDLDGTVQKYTNLVYRFGKQLPTDKKKTFMADANRVVHQFVEVQVKNYAAEFTQNEVLKLIEFYQSPLGKKYVQKSVETNSNRHAELQNFEIEIQGLAMKYMM</sequence>
<dbReference type="AlphaFoldDB" id="A0A2M9R862"/>
<dbReference type="Proteomes" id="UP000231960">
    <property type="component" value="Unassembled WGS sequence"/>
</dbReference>
<accession>A0A2M9R862</accession>
<protein>
    <recommendedName>
        <fullName evidence="2">DUF2059 domain-containing protein</fullName>
    </recommendedName>
</protein>
<evidence type="ECO:0000256" key="1">
    <source>
        <dbReference type="SAM" id="SignalP"/>
    </source>
</evidence>
<dbReference type="Pfam" id="PF09832">
    <property type="entry name" value="DUF2059"/>
    <property type="match status" value="1"/>
</dbReference>
<evidence type="ECO:0000259" key="2">
    <source>
        <dbReference type="Pfam" id="PF09832"/>
    </source>
</evidence>
<dbReference type="EMBL" id="NIPO01000001">
    <property type="protein sequence ID" value="PJR04943.1"/>
    <property type="molecule type" value="Genomic_DNA"/>
</dbReference>
<dbReference type="InterPro" id="IPR018637">
    <property type="entry name" value="DUF2059"/>
</dbReference>
<gene>
    <name evidence="3" type="ORF">CDL10_10605</name>
</gene>
<keyword evidence="4" id="KW-1185">Reference proteome</keyword>